<dbReference type="GO" id="GO:0070124">
    <property type="term" value="P:mitochondrial translational initiation"/>
    <property type="evidence" value="ECO:0007669"/>
    <property type="project" value="TreeGrafter"/>
</dbReference>
<evidence type="ECO:0000313" key="4">
    <source>
        <dbReference type="EMBL" id="OGM40761.1"/>
    </source>
</evidence>
<organism evidence="4 5">
    <name type="scientific">Aspergillus bombycis</name>
    <dbReference type="NCBI Taxonomy" id="109264"/>
    <lineage>
        <taxon>Eukaryota</taxon>
        <taxon>Fungi</taxon>
        <taxon>Dikarya</taxon>
        <taxon>Ascomycota</taxon>
        <taxon>Pezizomycotina</taxon>
        <taxon>Eurotiomycetes</taxon>
        <taxon>Eurotiomycetidae</taxon>
        <taxon>Eurotiales</taxon>
        <taxon>Aspergillaceae</taxon>
        <taxon>Aspergillus</taxon>
    </lineage>
</organism>
<dbReference type="EMBL" id="LYCR01000132">
    <property type="protein sequence ID" value="OGM40761.1"/>
    <property type="molecule type" value="Genomic_DNA"/>
</dbReference>
<comment type="similarity">
    <text evidence="2">Belongs to the NAD(P)-dependent epimerase/dehydratase family. Dihydroflavonol-4-reductase subfamily.</text>
</comment>
<dbReference type="GO" id="GO:0003735">
    <property type="term" value="F:structural constituent of ribosome"/>
    <property type="evidence" value="ECO:0007669"/>
    <property type="project" value="TreeGrafter"/>
</dbReference>
<evidence type="ECO:0000256" key="2">
    <source>
        <dbReference type="ARBA" id="ARBA00023445"/>
    </source>
</evidence>
<dbReference type="STRING" id="109264.A0A1F7ZMU8"/>
<dbReference type="GO" id="GO:0016491">
    <property type="term" value="F:oxidoreductase activity"/>
    <property type="evidence" value="ECO:0007669"/>
    <property type="project" value="UniProtKB-KW"/>
</dbReference>
<dbReference type="SUPFAM" id="SSF51735">
    <property type="entry name" value="NAD(P)-binding Rossmann-fold domains"/>
    <property type="match status" value="1"/>
</dbReference>
<dbReference type="OrthoDB" id="2735536at2759"/>
<reference evidence="4 5" key="1">
    <citation type="journal article" date="2016" name="Genome Biol. Evol.">
        <title>Draft genome sequence of an aflatoxigenic Aspergillus species, A. bombycis.</title>
        <authorList>
            <person name="Moore G.G."/>
            <person name="Mack B.M."/>
            <person name="Beltz S.B."/>
            <person name="Gilbert M.K."/>
        </authorList>
    </citation>
    <scope>NUCLEOTIDE SEQUENCE [LARGE SCALE GENOMIC DNA]</scope>
    <source>
        <strain evidence="5">NRRL 26010</strain>
    </source>
</reference>
<dbReference type="AlphaFoldDB" id="A0A1F7ZMU8"/>
<dbReference type="Gene3D" id="3.40.50.720">
    <property type="entry name" value="NAD(P)-binding Rossmann-like Domain"/>
    <property type="match status" value="1"/>
</dbReference>
<accession>A0A1F7ZMU8</accession>
<protein>
    <recommendedName>
        <fullName evidence="3">NAD-dependent epimerase/dehydratase domain-containing protein</fullName>
    </recommendedName>
</protein>
<evidence type="ECO:0000313" key="5">
    <source>
        <dbReference type="Proteomes" id="UP000179179"/>
    </source>
</evidence>
<evidence type="ECO:0000256" key="1">
    <source>
        <dbReference type="ARBA" id="ARBA00023002"/>
    </source>
</evidence>
<dbReference type="GO" id="GO:0005763">
    <property type="term" value="C:mitochondrial small ribosomal subunit"/>
    <property type="evidence" value="ECO:0007669"/>
    <property type="project" value="TreeGrafter"/>
</dbReference>
<dbReference type="FunFam" id="3.40.50.720:FF:000191">
    <property type="entry name" value="Methylglyoxal reductase (NADPH-dependent)"/>
    <property type="match status" value="1"/>
</dbReference>
<dbReference type="Proteomes" id="UP000179179">
    <property type="component" value="Unassembled WGS sequence"/>
</dbReference>
<proteinExistence type="inferred from homology"/>
<dbReference type="Pfam" id="PF01370">
    <property type="entry name" value="Epimerase"/>
    <property type="match status" value="1"/>
</dbReference>
<dbReference type="Pfam" id="PF11709">
    <property type="entry name" value="Mit_ribos_Mrp51"/>
    <property type="match status" value="1"/>
</dbReference>
<dbReference type="InterPro" id="IPR016712">
    <property type="entry name" value="Rbsml_bS1m-like"/>
</dbReference>
<dbReference type="InterPro" id="IPR036291">
    <property type="entry name" value="NAD(P)-bd_dom_sf"/>
</dbReference>
<dbReference type="InterPro" id="IPR001509">
    <property type="entry name" value="Epimerase_deHydtase"/>
</dbReference>
<name>A0A1F7ZMU8_9EURO</name>
<dbReference type="GeneID" id="34454283"/>
<feature type="domain" description="NAD-dependent epimerase/dehydratase" evidence="3">
    <location>
        <begin position="4"/>
        <end position="256"/>
    </location>
</feature>
<comment type="caution">
    <text evidence="4">The sequence shown here is derived from an EMBL/GenBank/DDBJ whole genome shotgun (WGS) entry which is preliminary data.</text>
</comment>
<dbReference type="CDD" id="cd05227">
    <property type="entry name" value="AR_SDR_e"/>
    <property type="match status" value="1"/>
</dbReference>
<gene>
    <name evidence="4" type="ORF">ABOM_010893</name>
</gene>
<keyword evidence="5" id="KW-1185">Reference proteome</keyword>
<dbReference type="PANTHER" id="PTHR28058">
    <property type="entry name" value="37S RIBOSOMAL PROTEIN MRP51, MITOCHONDRIAL"/>
    <property type="match status" value="1"/>
</dbReference>
<dbReference type="PANTHER" id="PTHR28058:SF1">
    <property type="entry name" value="SMALL RIBOSOMAL SUBUNIT PROTEIN BS1M"/>
    <property type="match status" value="1"/>
</dbReference>
<sequence>MVKVLLTGGSGFIAAHIIDILLQRGYETVVTVRSEEKGEKILNAHPNTPKEKLSYVIVKDVAEEGAFDEAVKSNPPFDYVLHTASPFHYNVSDPVKDFLDPAIKGTTGILKAIKAYAPSVKRVVVTSSFAAIVNVKEHPKVYSEENWNPVTWEEAMDPSQTYRASKTFAEKAAWDFVEKENPNFDIATINPPLVLGPVVPYLNSLDAVNTSNSRISNLVRGNNKDGLLPTGTFLWVDVHDVALAHVRAIEVSEAGGQRFFLVSGSYANKDLADIIRESYPQLEEKLPPKDSASDMPASVYGYNNKRSIDVLGIQYRSLKESVVDTVKSLLESTRPTFLLQHTPEEEPPRRRNCPLNAMATARLSPTANLLRKSRLFALPQALKPPQDPPTSKVVFESDTATLPHPTRASIVTPASSLARGDWGLKRSLPAKSTSAKSSRPVVRVNALDTFEHVTDFESAADHTVTLEKFQELHMPLSLPSKVNYATSIVPRHQSPFESYVDNTHTSKGLEETGAKQFRHSGPWLAGQTEAEFSAYLKKVRSNKPELLQKLRQLFSEKRTAERRKQAQDNGEDLEALEPVKVTEEEFQTYLKSLRTDPFSLGPVVFELLDLPSPPAVPSDRIGHKYYQSPGTKLSSAEYAVSGPPKTHPSAGLSYTRSHALIYNHPRFGPQAYQRPVEARILRPKGRFKGRTSKAIAGVGGIAVEDLNAMTFVEQGSPPGLAYFDVSIPGGAKYWVTPIRASVDSEGRIGLASYRASATAKAPYNIEDYKKPSLTTISDVARGDQRVVPRLDRHKPRFRPSGEPQHTTEDIAKNLMKTLSSS</sequence>
<evidence type="ECO:0000259" key="3">
    <source>
        <dbReference type="Pfam" id="PF01370"/>
    </source>
</evidence>
<keyword evidence="1" id="KW-0560">Oxidoreductase</keyword>
<dbReference type="RefSeq" id="XP_022384478.1">
    <property type="nucleotide sequence ID" value="XM_022538021.1"/>
</dbReference>